<dbReference type="Gene3D" id="1.10.8.60">
    <property type="match status" value="1"/>
</dbReference>
<evidence type="ECO:0000256" key="4">
    <source>
        <dbReference type="ARBA" id="ARBA00022840"/>
    </source>
</evidence>
<feature type="compositionally biased region" description="Low complexity" evidence="5">
    <location>
        <begin position="8"/>
        <end position="20"/>
    </location>
</feature>
<dbReference type="eggNOG" id="KOG0989">
    <property type="taxonomic scope" value="Eukaryota"/>
</dbReference>
<dbReference type="InterPro" id="IPR003593">
    <property type="entry name" value="AAA+_ATPase"/>
</dbReference>
<comment type="similarity">
    <text evidence="1">Belongs to the activator 1 small subunits family.</text>
</comment>
<dbReference type="EMBL" id="GG662474">
    <property type="protein sequence ID" value="EAS03500.3"/>
    <property type="molecule type" value="Genomic_DNA"/>
</dbReference>
<dbReference type="RefSeq" id="XP_001023745.3">
    <property type="nucleotide sequence ID" value="XM_001023745.3"/>
</dbReference>
<dbReference type="PANTHER" id="PTHR11669">
    <property type="entry name" value="REPLICATION FACTOR C / DNA POLYMERASE III GAMMA-TAU SUBUNIT"/>
    <property type="match status" value="1"/>
</dbReference>
<dbReference type="InterPro" id="IPR003959">
    <property type="entry name" value="ATPase_AAA_core"/>
</dbReference>
<keyword evidence="8" id="KW-1185">Reference proteome</keyword>
<evidence type="ECO:0000256" key="2">
    <source>
        <dbReference type="ARBA" id="ARBA00022705"/>
    </source>
</evidence>
<dbReference type="GeneID" id="7828654"/>
<dbReference type="CDD" id="cd18140">
    <property type="entry name" value="HLD_clamp_RFC"/>
    <property type="match status" value="1"/>
</dbReference>
<sequence>MQGKLLFKGQAAPKGAAAGANTKDNNRMEEETKTEELNNNLLPWVEKYRPNKIEEVSYQEEVIKSLQGVLLSGNLPHLILHGPPGTGKTSSILAFAKQLYGPTFYKERILELNASDDRGIQIVRDKIKKFAQQVVSKNPDKSFKCPNFKIIILDEADSMTTEAQSALRRIIEDTSSTTRFCIICNYITKIIEPLGSRCVKFRFKPIPLEAQITKLEEICKTEDIEYEKEALEKLIKISNGDLRKSVNLLQSASTLYEKDIKVEVIEEISGSIPDNQVQKLYKLLIGKDFDKLKEGVKQFLYQGYSPDQLLYQFSEYIISSKDFNEVKKARILEKIALADKGLNERADSELQILNMFSSCLSVLQNPDTDLKKK</sequence>
<dbReference type="Gene3D" id="3.40.50.300">
    <property type="entry name" value="P-loop containing nucleotide triphosphate hydrolases"/>
    <property type="match status" value="1"/>
</dbReference>
<dbReference type="InterPro" id="IPR008921">
    <property type="entry name" value="DNA_pol3_clamp-load_cplx_C"/>
</dbReference>
<dbReference type="GO" id="GO:0005663">
    <property type="term" value="C:DNA replication factor C complex"/>
    <property type="evidence" value="ECO:0007669"/>
    <property type="project" value="TreeGrafter"/>
</dbReference>
<gene>
    <name evidence="7" type="ORF">TTHERM_00245150</name>
</gene>
<dbReference type="Pfam" id="PF08542">
    <property type="entry name" value="Rep_fac_C"/>
    <property type="match status" value="1"/>
</dbReference>
<dbReference type="STRING" id="312017.Q245Y3"/>
<keyword evidence="4" id="KW-0067">ATP-binding</keyword>
<dbReference type="OrthoDB" id="4199794at2759"/>
<dbReference type="Pfam" id="PF00004">
    <property type="entry name" value="AAA"/>
    <property type="match status" value="1"/>
</dbReference>
<dbReference type="InterPro" id="IPR050238">
    <property type="entry name" value="DNA_Rep/Repair_Clamp_Loader"/>
</dbReference>
<name>Q245Y3_TETTS</name>
<dbReference type="SUPFAM" id="SSF52540">
    <property type="entry name" value="P-loop containing nucleoside triphosphate hydrolases"/>
    <property type="match status" value="1"/>
</dbReference>
<dbReference type="GO" id="GO:0005524">
    <property type="term" value="F:ATP binding"/>
    <property type="evidence" value="ECO:0007669"/>
    <property type="project" value="UniProtKB-KW"/>
</dbReference>
<dbReference type="InterPro" id="IPR013748">
    <property type="entry name" value="Rep_factorC_C"/>
</dbReference>
<keyword evidence="2" id="KW-0235">DNA replication</keyword>
<evidence type="ECO:0000259" key="6">
    <source>
        <dbReference type="SMART" id="SM00382"/>
    </source>
</evidence>
<dbReference type="GO" id="GO:0006261">
    <property type="term" value="P:DNA-templated DNA replication"/>
    <property type="evidence" value="ECO:0007669"/>
    <property type="project" value="TreeGrafter"/>
</dbReference>
<dbReference type="GO" id="GO:0005634">
    <property type="term" value="C:nucleus"/>
    <property type="evidence" value="ECO:0007669"/>
    <property type="project" value="TreeGrafter"/>
</dbReference>
<dbReference type="HOGENOM" id="CLU_042324_1_0_1"/>
<dbReference type="SMART" id="SM00382">
    <property type="entry name" value="AAA"/>
    <property type="match status" value="1"/>
</dbReference>
<keyword evidence="3" id="KW-0547">Nucleotide-binding</keyword>
<evidence type="ECO:0000256" key="1">
    <source>
        <dbReference type="ARBA" id="ARBA00005378"/>
    </source>
</evidence>
<dbReference type="Pfam" id="PF21960">
    <property type="entry name" value="RCF1-5-like_lid"/>
    <property type="match status" value="1"/>
</dbReference>
<accession>Q245Y3</accession>
<reference evidence="8" key="1">
    <citation type="journal article" date="2006" name="PLoS Biol.">
        <title>Macronuclear genome sequence of the ciliate Tetrahymena thermophila, a model eukaryote.</title>
        <authorList>
            <person name="Eisen J.A."/>
            <person name="Coyne R.S."/>
            <person name="Wu M."/>
            <person name="Wu D."/>
            <person name="Thiagarajan M."/>
            <person name="Wortman J.R."/>
            <person name="Badger J.H."/>
            <person name="Ren Q."/>
            <person name="Amedeo P."/>
            <person name="Jones K.M."/>
            <person name="Tallon L.J."/>
            <person name="Delcher A.L."/>
            <person name="Salzberg S.L."/>
            <person name="Silva J.C."/>
            <person name="Haas B.J."/>
            <person name="Majoros W.H."/>
            <person name="Farzad M."/>
            <person name="Carlton J.M."/>
            <person name="Smith R.K. Jr."/>
            <person name="Garg J."/>
            <person name="Pearlman R.E."/>
            <person name="Karrer K.M."/>
            <person name="Sun L."/>
            <person name="Manning G."/>
            <person name="Elde N.C."/>
            <person name="Turkewitz A.P."/>
            <person name="Asai D.J."/>
            <person name="Wilkes D.E."/>
            <person name="Wang Y."/>
            <person name="Cai H."/>
            <person name="Collins K."/>
            <person name="Stewart B.A."/>
            <person name="Lee S.R."/>
            <person name="Wilamowska K."/>
            <person name="Weinberg Z."/>
            <person name="Ruzzo W.L."/>
            <person name="Wloga D."/>
            <person name="Gaertig J."/>
            <person name="Frankel J."/>
            <person name="Tsao C.-C."/>
            <person name="Gorovsky M.A."/>
            <person name="Keeling P.J."/>
            <person name="Waller R.F."/>
            <person name="Patron N.J."/>
            <person name="Cherry J.M."/>
            <person name="Stover N.A."/>
            <person name="Krieger C.J."/>
            <person name="del Toro C."/>
            <person name="Ryder H.F."/>
            <person name="Williamson S.C."/>
            <person name="Barbeau R.A."/>
            <person name="Hamilton E.P."/>
            <person name="Orias E."/>
        </authorList>
    </citation>
    <scope>NUCLEOTIDE SEQUENCE [LARGE SCALE GENOMIC DNA]</scope>
    <source>
        <strain evidence="8">SB210</strain>
    </source>
</reference>
<protein>
    <submittedName>
        <fullName evidence="7">Replication factor C subunit</fullName>
    </submittedName>
</protein>
<dbReference type="GO" id="GO:0003677">
    <property type="term" value="F:DNA binding"/>
    <property type="evidence" value="ECO:0007669"/>
    <property type="project" value="InterPro"/>
</dbReference>
<dbReference type="KEGG" id="tet:TTHERM_00245150"/>
<dbReference type="PANTHER" id="PTHR11669:SF20">
    <property type="entry name" value="REPLICATION FACTOR C SUBUNIT 4"/>
    <property type="match status" value="1"/>
</dbReference>
<dbReference type="SUPFAM" id="SSF48019">
    <property type="entry name" value="post-AAA+ oligomerization domain-like"/>
    <property type="match status" value="1"/>
</dbReference>
<feature type="region of interest" description="Disordered" evidence="5">
    <location>
        <begin position="1"/>
        <end position="35"/>
    </location>
</feature>
<dbReference type="AlphaFoldDB" id="Q245Y3"/>
<dbReference type="InterPro" id="IPR047854">
    <property type="entry name" value="RFC_lid"/>
</dbReference>
<evidence type="ECO:0000256" key="5">
    <source>
        <dbReference type="SAM" id="MobiDB-lite"/>
    </source>
</evidence>
<dbReference type="CDD" id="cd00009">
    <property type="entry name" value="AAA"/>
    <property type="match status" value="1"/>
</dbReference>
<dbReference type="Proteomes" id="UP000009168">
    <property type="component" value="Unassembled WGS sequence"/>
</dbReference>
<proteinExistence type="inferred from homology"/>
<feature type="domain" description="AAA+ ATPase" evidence="6">
    <location>
        <begin position="74"/>
        <end position="207"/>
    </location>
</feature>
<dbReference type="InParanoid" id="Q245Y3"/>
<dbReference type="GO" id="GO:0016887">
    <property type="term" value="F:ATP hydrolysis activity"/>
    <property type="evidence" value="ECO:0007669"/>
    <property type="project" value="InterPro"/>
</dbReference>
<dbReference type="GO" id="GO:0003689">
    <property type="term" value="F:DNA clamp loader activity"/>
    <property type="evidence" value="ECO:0007669"/>
    <property type="project" value="TreeGrafter"/>
</dbReference>
<organism evidence="7 8">
    <name type="scientific">Tetrahymena thermophila (strain SB210)</name>
    <dbReference type="NCBI Taxonomy" id="312017"/>
    <lineage>
        <taxon>Eukaryota</taxon>
        <taxon>Sar</taxon>
        <taxon>Alveolata</taxon>
        <taxon>Ciliophora</taxon>
        <taxon>Intramacronucleata</taxon>
        <taxon>Oligohymenophorea</taxon>
        <taxon>Hymenostomatida</taxon>
        <taxon>Tetrahymenina</taxon>
        <taxon>Tetrahymenidae</taxon>
        <taxon>Tetrahymena</taxon>
    </lineage>
</organism>
<evidence type="ECO:0000313" key="8">
    <source>
        <dbReference type="Proteomes" id="UP000009168"/>
    </source>
</evidence>
<dbReference type="FunCoup" id="Q245Y3">
    <property type="interactions" value="396"/>
</dbReference>
<dbReference type="FunFam" id="3.40.50.300:FF:000129">
    <property type="entry name" value="Replication factor C subunit 5"/>
    <property type="match status" value="1"/>
</dbReference>
<dbReference type="InterPro" id="IPR027417">
    <property type="entry name" value="P-loop_NTPase"/>
</dbReference>
<dbReference type="GO" id="GO:0006281">
    <property type="term" value="P:DNA repair"/>
    <property type="evidence" value="ECO:0007669"/>
    <property type="project" value="TreeGrafter"/>
</dbReference>
<evidence type="ECO:0000313" key="7">
    <source>
        <dbReference type="EMBL" id="EAS03500.3"/>
    </source>
</evidence>
<evidence type="ECO:0000256" key="3">
    <source>
        <dbReference type="ARBA" id="ARBA00022741"/>
    </source>
</evidence>
<dbReference type="Gene3D" id="1.20.272.10">
    <property type="match status" value="1"/>
</dbReference>
<dbReference type="NCBIfam" id="NF001679">
    <property type="entry name" value="PRK00440.1"/>
    <property type="match status" value="1"/>
</dbReference>
<feature type="compositionally biased region" description="Basic and acidic residues" evidence="5">
    <location>
        <begin position="24"/>
        <end position="35"/>
    </location>
</feature>